<dbReference type="VEuPathDB" id="FungiDB:TREMEDRAFT_61433"/>
<accession>A0A4V1M429</accession>
<evidence type="ECO:0000256" key="2">
    <source>
        <dbReference type="SAM" id="SignalP"/>
    </source>
</evidence>
<evidence type="ECO:0000313" key="4">
    <source>
        <dbReference type="Proteomes" id="UP000289152"/>
    </source>
</evidence>
<dbReference type="AlphaFoldDB" id="A0A4V1M429"/>
<feature type="signal peptide" evidence="2">
    <location>
        <begin position="1"/>
        <end position="22"/>
    </location>
</feature>
<feature type="region of interest" description="Disordered" evidence="1">
    <location>
        <begin position="464"/>
        <end position="504"/>
    </location>
</feature>
<comment type="caution">
    <text evidence="3">The sequence shown here is derived from an EMBL/GenBank/DDBJ whole genome shotgun (WGS) entry which is preliminary data.</text>
</comment>
<dbReference type="EMBL" id="SDIL01000039">
    <property type="protein sequence ID" value="RXK38927.1"/>
    <property type="molecule type" value="Genomic_DNA"/>
</dbReference>
<name>A0A4V1M429_TREME</name>
<reference evidence="3 4" key="1">
    <citation type="submission" date="2016-06" db="EMBL/GenBank/DDBJ databases">
        <title>Evolution of pathogenesis and genome organization in the Tremellales.</title>
        <authorList>
            <person name="Cuomo C."/>
            <person name="Litvintseva A."/>
            <person name="Heitman J."/>
            <person name="Chen Y."/>
            <person name="Sun S."/>
            <person name="Springer D."/>
            <person name="Dromer F."/>
            <person name="Young S."/>
            <person name="Zeng Q."/>
            <person name="Chapman S."/>
            <person name="Gujja S."/>
            <person name="Saif S."/>
            <person name="Birren B."/>
        </authorList>
    </citation>
    <scope>NUCLEOTIDE SEQUENCE [LARGE SCALE GENOMIC DNA]</scope>
    <source>
        <strain evidence="3 4">ATCC 28783</strain>
    </source>
</reference>
<evidence type="ECO:0000313" key="3">
    <source>
        <dbReference type="EMBL" id="RXK38927.1"/>
    </source>
</evidence>
<dbReference type="InParanoid" id="A0A4V1M429"/>
<gene>
    <name evidence="3" type="ORF">M231_03772</name>
</gene>
<feature type="chain" id="PRO_5020406330" evidence="2">
    <location>
        <begin position="23"/>
        <end position="504"/>
    </location>
</feature>
<protein>
    <submittedName>
        <fullName evidence="3">Uncharacterized protein</fullName>
    </submittedName>
</protein>
<evidence type="ECO:0000256" key="1">
    <source>
        <dbReference type="SAM" id="MobiDB-lite"/>
    </source>
</evidence>
<keyword evidence="4" id="KW-1185">Reference proteome</keyword>
<proteinExistence type="predicted"/>
<organism evidence="3 4">
    <name type="scientific">Tremella mesenterica</name>
    <name type="common">Jelly fungus</name>
    <dbReference type="NCBI Taxonomy" id="5217"/>
    <lineage>
        <taxon>Eukaryota</taxon>
        <taxon>Fungi</taxon>
        <taxon>Dikarya</taxon>
        <taxon>Basidiomycota</taxon>
        <taxon>Agaricomycotina</taxon>
        <taxon>Tremellomycetes</taxon>
        <taxon>Tremellales</taxon>
        <taxon>Tremellaceae</taxon>
        <taxon>Tremella</taxon>
    </lineage>
</organism>
<dbReference type="Proteomes" id="UP000289152">
    <property type="component" value="Unassembled WGS sequence"/>
</dbReference>
<sequence>MVLPKSILALLPLLVFLGTASAAPVKVNDQNLKVRQRPPTYRISRRNLYANALVAKAPVEQLRSQEHADQDDPSIQGLVMRKLEKPNVHIERNTASENDGDDVVDLFKRSDVLDEVLPELDDAPFDFLARDDGTSALYRRSADVASALKRRKIIFPDHVERVLDPVKFEVDRQKSDTINARNLGSEQSSDNPMIARDGDIVYAYKRSIQLDEVKLDDDSRPLSSFYKRSSEDDPDTDLLIVGLKKSEIPTTLEEDELVVPLYAKRSGEVVANEEQNDDIFFFARYPPGVYDKRDFQMREEDTVFAGLKRASSAEVDANYSEQVSEDYVQQILVGSHSADYCTADNEKRALPCEKHGCGHVERDSDHTNIPDLLYTTPSNSQGEVGTVFKRVSNNEDVEDTALPLTTDVEDNIIPWNVPMLHSSADENEATNVKRLYIPLRYEHEPTQDDVEQLGKRSKVESFPFPLLDSAGQKTKRDEASIDSINFKAKAKRSDPNGELGPFDS</sequence>
<keyword evidence="2" id="KW-0732">Signal</keyword>